<dbReference type="PANTHER" id="PTHR43219:SF1">
    <property type="entry name" value="CRISPR-ASSOCIATED ENDONUCLEASE CAS1"/>
    <property type="match status" value="1"/>
</dbReference>
<comment type="similarity">
    <text evidence="9">Belongs to the CRISPR-associated endonuclease Cas1 family.</text>
</comment>
<evidence type="ECO:0000256" key="5">
    <source>
        <dbReference type="ARBA" id="ARBA00022842"/>
    </source>
</evidence>
<evidence type="ECO:0000256" key="3">
    <source>
        <dbReference type="ARBA" id="ARBA00022759"/>
    </source>
</evidence>
<dbReference type="GO" id="GO:0051607">
    <property type="term" value="P:defense response to virus"/>
    <property type="evidence" value="ECO:0007669"/>
    <property type="project" value="UniProtKB-UniRule"/>
</dbReference>
<evidence type="ECO:0000256" key="6">
    <source>
        <dbReference type="ARBA" id="ARBA00023118"/>
    </source>
</evidence>
<gene>
    <name evidence="9" type="primary">cas1</name>
    <name evidence="10" type="ORF">SAMN00017477_2211</name>
</gene>
<reference evidence="11" key="1">
    <citation type="submission" date="2017-04" db="EMBL/GenBank/DDBJ databases">
        <authorList>
            <person name="Varghese N."/>
            <person name="Submissions S."/>
        </authorList>
    </citation>
    <scope>NUCLEOTIDE SEQUENCE [LARGE SCALE GENOMIC DNA]</scope>
    <source>
        <strain evidence="11">DSM 20463</strain>
    </source>
</reference>
<comment type="subunit">
    <text evidence="9">Homodimer, forms a heterotetramer with a Cas2 homodimer.</text>
</comment>
<comment type="cofactor">
    <cofactor evidence="9">
        <name>Mg(2+)</name>
        <dbReference type="ChEBI" id="CHEBI:18420"/>
    </cofactor>
    <cofactor evidence="9">
        <name>Mn(2+)</name>
        <dbReference type="ChEBI" id="CHEBI:29035"/>
    </cofactor>
</comment>
<dbReference type="GO" id="GO:0016787">
    <property type="term" value="F:hydrolase activity"/>
    <property type="evidence" value="ECO:0007669"/>
    <property type="project" value="UniProtKB-KW"/>
</dbReference>
<dbReference type="NCBIfam" id="TIGR03641">
    <property type="entry name" value="cas1_HMARI"/>
    <property type="match status" value="1"/>
</dbReference>
<evidence type="ECO:0000256" key="4">
    <source>
        <dbReference type="ARBA" id="ARBA00022801"/>
    </source>
</evidence>
<feature type="binding site" evidence="9">
    <location>
        <position position="237"/>
    </location>
    <ligand>
        <name>Mn(2+)</name>
        <dbReference type="ChEBI" id="CHEBI:29035"/>
    </ligand>
</feature>
<proteinExistence type="inferred from homology"/>
<dbReference type="STRING" id="573058.SAMN00017477_2211"/>
<dbReference type="InterPro" id="IPR042206">
    <property type="entry name" value="CRISPR-assoc_Cas1_C"/>
</dbReference>
<dbReference type="AlphaFoldDB" id="A0A1W1VLS7"/>
<evidence type="ECO:0000313" key="10">
    <source>
        <dbReference type="EMBL" id="SMB94322.1"/>
    </source>
</evidence>
<comment type="function">
    <text evidence="9">CRISPR (clustered regularly interspaced short palindromic repeat), is an adaptive immune system that provides protection against mobile genetic elements (viruses, transposable elements and conjugative plasmids). CRISPR clusters contain spacers, sequences complementary to antecedent mobile elements, and target invading nucleic acids. CRISPR clusters are transcribed and processed into CRISPR RNA (crRNA). Acts as a dsDNA endonuclease. Involved in the integration of spacer DNA into the CRISPR cassette.</text>
</comment>
<evidence type="ECO:0000256" key="9">
    <source>
        <dbReference type="HAMAP-Rule" id="MF_01470"/>
    </source>
</evidence>
<sequence length="330" mass="39499">MQNDYYIFQNGEIKRKDNTITIITEDNIKKDIPIEVISNLYIFGEETLTTKFLNHAASYNIAIHFFNYYGFYSGSFLPRTKNLSGYTLIRQAEHFIYPDCRLKLAKEFIEAGSFNIYRNLRYYRERGIDLDEEISEIKFLRTKINTVDSVEELMGIEGNIRKYYYSTWNKIIKQDINFEKRVKRPPDNMINSLISFINTLVYTSVLSEIYKTQLNPTISYLHVPGEKRYSLSLDIAEIFKPLIADRMIFKLLNKNIITESDFEEESNFLYIKDNARLKIVKEYDERLKKTIKHKELNKNVSYRYLMRLEAYKLIKHFTGEKEYKGFKIWW</sequence>
<dbReference type="RefSeq" id="WP_084231690.1">
    <property type="nucleotide sequence ID" value="NZ_FWWR01000017.1"/>
</dbReference>
<dbReference type="CDD" id="cd09722">
    <property type="entry name" value="Cas1_I-B"/>
    <property type="match status" value="1"/>
</dbReference>
<keyword evidence="5 9" id="KW-0460">Magnesium</keyword>
<dbReference type="InterPro" id="IPR019858">
    <property type="entry name" value="CRISPR-assoc_Cas1_HMARI/TNEAP"/>
</dbReference>
<feature type="binding site" evidence="9">
    <location>
        <position position="222"/>
    </location>
    <ligand>
        <name>Mn(2+)</name>
        <dbReference type="ChEBI" id="CHEBI:29035"/>
    </ligand>
</feature>
<dbReference type="EC" id="3.1.-.-" evidence="9"/>
<dbReference type="NCBIfam" id="TIGR00287">
    <property type="entry name" value="cas1"/>
    <property type="match status" value="1"/>
</dbReference>
<keyword evidence="6 9" id="KW-0051">Antiviral defense</keyword>
<dbReference type="InterPro" id="IPR002729">
    <property type="entry name" value="CRISPR-assoc_Cas1"/>
</dbReference>
<dbReference type="GO" id="GO:0043571">
    <property type="term" value="P:maintenance of CRISPR repeat elements"/>
    <property type="evidence" value="ECO:0007669"/>
    <property type="project" value="UniProtKB-UniRule"/>
</dbReference>
<protein>
    <recommendedName>
        <fullName evidence="9">CRISPR-associated endonuclease Cas1</fullName>
        <ecNumber evidence="9">3.1.-.-</ecNumber>
    </recommendedName>
</protein>
<dbReference type="Gene3D" id="3.100.10.20">
    <property type="entry name" value="CRISPR-associated endonuclease Cas1, N-terminal domain"/>
    <property type="match status" value="1"/>
</dbReference>
<organism evidence="10 11">
    <name type="scientific">Peptoniphilus asaccharolyticus DSM 20463</name>
    <dbReference type="NCBI Taxonomy" id="573058"/>
    <lineage>
        <taxon>Bacteria</taxon>
        <taxon>Bacillati</taxon>
        <taxon>Bacillota</taxon>
        <taxon>Tissierellia</taxon>
        <taxon>Tissierellales</taxon>
        <taxon>Peptoniphilaceae</taxon>
        <taxon>Peptoniphilus</taxon>
    </lineage>
</organism>
<dbReference type="EMBL" id="FWWR01000017">
    <property type="protein sequence ID" value="SMB94322.1"/>
    <property type="molecule type" value="Genomic_DNA"/>
</dbReference>
<keyword evidence="3 9" id="KW-0255">Endonuclease</keyword>
<dbReference type="Pfam" id="PF01867">
    <property type="entry name" value="Cas_Cas1"/>
    <property type="match status" value="1"/>
</dbReference>
<feature type="binding site" evidence="9">
    <location>
        <position position="157"/>
    </location>
    <ligand>
        <name>Mn(2+)</name>
        <dbReference type="ChEBI" id="CHEBI:29035"/>
    </ligand>
</feature>
<keyword evidence="4 9" id="KW-0378">Hydrolase</keyword>
<evidence type="ECO:0000256" key="1">
    <source>
        <dbReference type="ARBA" id="ARBA00022722"/>
    </source>
</evidence>
<dbReference type="GO" id="GO:0004520">
    <property type="term" value="F:DNA endonuclease activity"/>
    <property type="evidence" value="ECO:0007669"/>
    <property type="project" value="InterPro"/>
</dbReference>
<name>A0A1W1VLS7_PEPAS</name>
<keyword evidence="2 9" id="KW-0479">Metal-binding</keyword>
<accession>A0A1W1VLS7</accession>
<keyword evidence="11" id="KW-1185">Reference proteome</keyword>
<dbReference type="GO" id="GO:0003677">
    <property type="term" value="F:DNA binding"/>
    <property type="evidence" value="ECO:0007669"/>
    <property type="project" value="UniProtKB-KW"/>
</dbReference>
<keyword evidence="7 9" id="KW-0238">DNA-binding</keyword>
<dbReference type="Gene3D" id="1.20.120.920">
    <property type="entry name" value="CRISPR-associated endonuclease Cas1, C-terminal domain"/>
    <property type="match status" value="1"/>
</dbReference>
<keyword evidence="8 9" id="KW-0464">Manganese</keyword>
<evidence type="ECO:0000256" key="7">
    <source>
        <dbReference type="ARBA" id="ARBA00023125"/>
    </source>
</evidence>
<evidence type="ECO:0000313" key="11">
    <source>
        <dbReference type="Proteomes" id="UP000192368"/>
    </source>
</evidence>
<dbReference type="Proteomes" id="UP000192368">
    <property type="component" value="Unassembled WGS sequence"/>
</dbReference>
<evidence type="ECO:0000256" key="2">
    <source>
        <dbReference type="ARBA" id="ARBA00022723"/>
    </source>
</evidence>
<dbReference type="GO" id="GO:0046872">
    <property type="term" value="F:metal ion binding"/>
    <property type="evidence" value="ECO:0007669"/>
    <property type="project" value="UniProtKB-UniRule"/>
</dbReference>
<dbReference type="InterPro" id="IPR042211">
    <property type="entry name" value="CRISPR-assoc_Cas1_N"/>
</dbReference>
<evidence type="ECO:0000256" key="8">
    <source>
        <dbReference type="ARBA" id="ARBA00023211"/>
    </source>
</evidence>
<dbReference type="HAMAP" id="MF_01470">
    <property type="entry name" value="Cas1"/>
    <property type="match status" value="1"/>
</dbReference>
<dbReference type="PANTHER" id="PTHR43219">
    <property type="entry name" value="CRISPR-ASSOCIATED ENDONUCLEASE CAS1"/>
    <property type="match status" value="1"/>
</dbReference>
<keyword evidence="1 9" id="KW-0540">Nuclease</keyword>
<dbReference type="OrthoDB" id="9803119at2"/>